<dbReference type="EMBL" id="JAUSRL010000001">
    <property type="protein sequence ID" value="MDP9958765.1"/>
    <property type="molecule type" value="Genomic_DNA"/>
</dbReference>
<gene>
    <name evidence="1" type="ORF">J2T04_000632</name>
</gene>
<name>A0ABT9SJY2_9FLAO</name>
<keyword evidence="2" id="KW-1185">Reference proteome</keyword>
<organism evidence="1 2">
    <name type="scientific">Chryseobacterium lathyri</name>
    <dbReference type="NCBI Taxonomy" id="395933"/>
    <lineage>
        <taxon>Bacteria</taxon>
        <taxon>Pseudomonadati</taxon>
        <taxon>Bacteroidota</taxon>
        <taxon>Flavobacteriia</taxon>
        <taxon>Flavobacteriales</taxon>
        <taxon>Weeksellaceae</taxon>
        <taxon>Chryseobacterium group</taxon>
        <taxon>Chryseobacterium</taxon>
    </lineage>
</organism>
<dbReference type="RefSeq" id="WP_306841047.1">
    <property type="nucleotide sequence ID" value="NZ_JAUSRL010000001.1"/>
</dbReference>
<evidence type="ECO:0000313" key="2">
    <source>
        <dbReference type="Proteomes" id="UP001235513"/>
    </source>
</evidence>
<reference evidence="1 2" key="1">
    <citation type="submission" date="2023-07" db="EMBL/GenBank/DDBJ databases">
        <title>Sorghum-associated microbial communities from plants grown in Nebraska, USA.</title>
        <authorList>
            <person name="Schachtman D."/>
        </authorList>
    </citation>
    <scope>NUCLEOTIDE SEQUENCE [LARGE SCALE GENOMIC DNA]</scope>
    <source>
        <strain evidence="1 2">CC351</strain>
    </source>
</reference>
<evidence type="ECO:0000313" key="1">
    <source>
        <dbReference type="EMBL" id="MDP9958765.1"/>
    </source>
</evidence>
<proteinExistence type="predicted"/>
<accession>A0ABT9SJY2</accession>
<protein>
    <recommendedName>
        <fullName evidence="3">DUF4397 domain-containing protein</fullName>
    </recommendedName>
</protein>
<comment type="caution">
    <text evidence="1">The sequence shown here is derived from an EMBL/GenBank/DDBJ whole genome shotgun (WGS) entry which is preliminary data.</text>
</comment>
<sequence length="219" mass="23533">MRAQVGVIGINTNTPTNTLDVNGTARIRTLLPNTFVSGVDKIVVADATGVLKSVPESAISATRSYDVKFDLNNLGVAYIDDAITDANSPRVPKPIESQSITLEKEALVQINFSVPIDKVYGHNTIEPSKNGRTRMLRTHLVVNGVDVTRSTNTISNYVNPDEPTPLPAAIGVFYNTGSYFIKLAKGTHTIALEGTCHPYISCEQGGNAPGTRFQAVALY</sequence>
<evidence type="ECO:0008006" key="3">
    <source>
        <dbReference type="Google" id="ProtNLM"/>
    </source>
</evidence>
<dbReference type="Proteomes" id="UP001235513">
    <property type="component" value="Unassembled WGS sequence"/>
</dbReference>